<dbReference type="Proteomes" id="UP000275267">
    <property type="component" value="Unassembled WGS sequence"/>
</dbReference>
<evidence type="ECO:0000313" key="1">
    <source>
        <dbReference type="EMBL" id="RLN11807.1"/>
    </source>
</evidence>
<evidence type="ECO:0000313" key="2">
    <source>
        <dbReference type="Proteomes" id="UP000275267"/>
    </source>
</evidence>
<comment type="caution">
    <text evidence="1">The sequence shown here is derived from an EMBL/GenBank/DDBJ whole genome shotgun (WGS) entry which is preliminary data.</text>
</comment>
<dbReference type="AlphaFoldDB" id="A0A3L6RXT8"/>
<name>A0A3L6RXT8_PANMI</name>
<protein>
    <submittedName>
        <fullName evidence="1">Uncharacterized protein</fullName>
    </submittedName>
</protein>
<dbReference type="EMBL" id="PQIB02000006">
    <property type="protein sequence ID" value="RLN11807.1"/>
    <property type="molecule type" value="Genomic_DNA"/>
</dbReference>
<reference evidence="2" key="1">
    <citation type="journal article" date="2019" name="Nat. Commun.">
        <title>The genome of broomcorn millet.</title>
        <authorList>
            <person name="Zou C."/>
            <person name="Miki D."/>
            <person name="Li D."/>
            <person name="Tang Q."/>
            <person name="Xiao L."/>
            <person name="Rajput S."/>
            <person name="Deng P."/>
            <person name="Jia W."/>
            <person name="Huang R."/>
            <person name="Zhang M."/>
            <person name="Sun Y."/>
            <person name="Hu J."/>
            <person name="Fu X."/>
            <person name="Schnable P.S."/>
            <person name="Li F."/>
            <person name="Zhang H."/>
            <person name="Feng B."/>
            <person name="Zhu X."/>
            <person name="Liu R."/>
            <person name="Schnable J.C."/>
            <person name="Zhu J.-K."/>
            <person name="Zhang H."/>
        </authorList>
    </citation>
    <scope>NUCLEOTIDE SEQUENCE [LARGE SCALE GENOMIC DNA]</scope>
</reference>
<gene>
    <name evidence="1" type="ORF">C2845_PM09G10610</name>
</gene>
<proteinExistence type="predicted"/>
<organism evidence="1 2">
    <name type="scientific">Panicum miliaceum</name>
    <name type="common">Proso millet</name>
    <name type="synonym">Broomcorn millet</name>
    <dbReference type="NCBI Taxonomy" id="4540"/>
    <lineage>
        <taxon>Eukaryota</taxon>
        <taxon>Viridiplantae</taxon>
        <taxon>Streptophyta</taxon>
        <taxon>Embryophyta</taxon>
        <taxon>Tracheophyta</taxon>
        <taxon>Spermatophyta</taxon>
        <taxon>Magnoliopsida</taxon>
        <taxon>Liliopsida</taxon>
        <taxon>Poales</taxon>
        <taxon>Poaceae</taxon>
        <taxon>PACMAD clade</taxon>
        <taxon>Panicoideae</taxon>
        <taxon>Panicodae</taxon>
        <taxon>Paniceae</taxon>
        <taxon>Panicinae</taxon>
        <taxon>Panicum</taxon>
        <taxon>Panicum sect. Panicum</taxon>
    </lineage>
</organism>
<sequence>MDRWLLAAANAGEAAPHLQLSNVVTANFTSYAGGATGGSGSFAAYAAGTNAL</sequence>
<keyword evidence="2" id="KW-1185">Reference proteome</keyword>
<accession>A0A3L6RXT8</accession>